<dbReference type="STRING" id="1796616.A4V09_12430"/>
<comment type="similarity">
    <text evidence="1">Belongs to the sulfur carrier protein TusA family.</text>
</comment>
<dbReference type="InterPro" id="IPR036868">
    <property type="entry name" value="TusA-like_sf"/>
</dbReference>
<dbReference type="EMBL" id="CP015405">
    <property type="protein sequence ID" value="ANU78656.1"/>
    <property type="molecule type" value="Genomic_DNA"/>
</dbReference>
<sequence>MEQNIDARGLACPKPVILAKKAMDTCSRGDVVLITVDNEMAVENLRKLAGSQKAEYASTKLGEKEFSVRITVTQENENQTETEIPVNCSVPSGDNTVVVISSNEMGNGDEVLGKLLMKGFIYALTQLPKLPKTVLLYNGGAHLSCEGSESLEDLKTLDGEGVEILTCGTCLNHYGITEKLAVGRVTNMYEIVEKQADAVKIIRP</sequence>
<dbReference type="RefSeq" id="WP_065544765.1">
    <property type="nucleotide sequence ID" value="NZ_CP015405.2"/>
</dbReference>
<name>A0A1C7IG12_9FIRM</name>
<dbReference type="Pfam" id="PF01206">
    <property type="entry name" value="TusA"/>
    <property type="match status" value="1"/>
</dbReference>
<evidence type="ECO:0000313" key="3">
    <source>
        <dbReference type="EMBL" id="ANU78656.1"/>
    </source>
</evidence>
<proteinExistence type="inferred from homology"/>
<organism evidence="3 4">
    <name type="scientific">Blautia pseudococcoides</name>
    <dbReference type="NCBI Taxonomy" id="1796616"/>
    <lineage>
        <taxon>Bacteria</taxon>
        <taxon>Bacillati</taxon>
        <taxon>Bacillota</taxon>
        <taxon>Clostridia</taxon>
        <taxon>Lachnospirales</taxon>
        <taxon>Lachnospiraceae</taxon>
        <taxon>Blautia</taxon>
    </lineage>
</organism>
<dbReference type="AlphaFoldDB" id="A0A1C7IG12"/>
<dbReference type="Proteomes" id="UP000092574">
    <property type="component" value="Chromosome"/>
</dbReference>
<dbReference type="Gene3D" id="3.30.110.40">
    <property type="entry name" value="TusA-like domain"/>
    <property type="match status" value="1"/>
</dbReference>
<evidence type="ECO:0000256" key="1">
    <source>
        <dbReference type="ARBA" id="ARBA00008984"/>
    </source>
</evidence>
<dbReference type="InterPro" id="IPR001455">
    <property type="entry name" value="TusA-like"/>
</dbReference>
<dbReference type="SUPFAM" id="SSF64307">
    <property type="entry name" value="SirA-like"/>
    <property type="match status" value="1"/>
</dbReference>
<evidence type="ECO:0000259" key="2">
    <source>
        <dbReference type="PROSITE" id="PS01148"/>
    </source>
</evidence>
<protein>
    <submittedName>
        <fullName evidence="3">Response regulator SirA</fullName>
    </submittedName>
</protein>
<dbReference type="InterPro" id="IPR019870">
    <property type="entry name" value="Se_metab_YedF"/>
</dbReference>
<gene>
    <name evidence="3" type="ORF">A4V09_12430</name>
</gene>
<dbReference type="PROSITE" id="PS01148">
    <property type="entry name" value="UPF0033"/>
    <property type="match status" value="1"/>
</dbReference>
<feature type="domain" description="UPF0033" evidence="2">
    <location>
        <begin position="5"/>
        <end position="29"/>
    </location>
</feature>
<dbReference type="PANTHER" id="PTHR33279">
    <property type="entry name" value="SULFUR CARRIER PROTEIN YEDF-RELATED"/>
    <property type="match status" value="1"/>
</dbReference>
<dbReference type="SUPFAM" id="SSF75169">
    <property type="entry name" value="DsrEFH-like"/>
    <property type="match status" value="1"/>
</dbReference>
<accession>A0A1C7IG12</accession>
<dbReference type="OrthoDB" id="9801500at2"/>
<reference evidence="3" key="1">
    <citation type="submission" date="2017-04" db="EMBL/GenBank/DDBJ databases">
        <title>Complete Genome Sequences of Twelve Strains of a Stable Defined Moderately Diverse Mouse Microbiota 2 (sDMDMm2).</title>
        <authorList>
            <person name="Uchimura Y."/>
            <person name="Wyss M."/>
            <person name="Brugiroux S."/>
            <person name="Limenitakis J.P."/>
            <person name="Stecher B."/>
            <person name="McCoy K.D."/>
            <person name="Macpherson A.J."/>
        </authorList>
    </citation>
    <scope>NUCLEOTIDE SEQUENCE</scope>
    <source>
        <strain evidence="3">YL58</strain>
    </source>
</reference>
<dbReference type="Pfam" id="PF02635">
    <property type="entry name" value="DsrE"/>
    <property type="match status" value="1"/>
</dbReference>
<dbReference type="PANTHER" id="PTHR33279:SF6">
    <property type="entry name" value="SULFUR CARRIER PROTEIN YEDF-RELATED"/>
    <property type="match status" value="1"/>
</dbReference>
<keyword evidence="4" id="KW-1185">Reference proteome</keyword>
<dbReference type="NCBIfam" id="TIGR03527">
    <property type="entry name" value="selenium_YedF"/>
    <property type="match status" value="1"/>
</dbReference>
<dbReference type="InterPro" id="IPR027396">
    <property type="entry name" value="DsrEFH-like"/>
</dbReference>
<dbReference type="InterPro" id="IPR003787">
    <property type="entry name" value="Sulphur_relay_DsrE/F-like"/>
</dbReference>
<dbReference type="KEGG" id="byl:A4V09_12430"/>
<evidence type="ECO:0000313" key="4">
    <source>
        <dbReference type="Proteomes" id="UP000092574"/>
    </source>
</evidence>